<reference evidence="1 2" key="1">
    <citation type="journal article" date="2018" name="Sci. Rep.">
        <title>Genomic signatures of local adaptation to the degree of environmental predictability in rotifers.</title>
        <authorList>
            <person name="Franch-Gras L."/>
            <person name="Hahn C."/>
            <person name="Garcia-Roger E.M."/>
            <person name="Carmona M.J."/>
            <person name="Serra M."/>
            <person name="Gomez A."/>
        </authorList>
    </citation>
    <scope>NUCLEOTIDE SEQUENCE [LARGE SCALE GENOMIC DNA]</scope>
    <source>
        <strain evidence="1">HYR1</strain>
    </source>
</reference>
<gene>
    <name evidence="1" type="ORF">BpHYR1_033403</name>
</gene>
<protein>
    <submittedName>
        <fullName evidence="1">Uncharacterized protein</fullName>
    </submittedName>
</protein>
<dbReference type="AlphaFoldDB" id="A0A3M7PUP6"/>
<dbReference type="EMBL" id="REGN01008872">
    <property type="protein sequence ID" value="RNA02461.1"/>
    <property type="molecule type" value="Genomic_DNA"/>
</dbReference>
<organism evidence="1 2">
    <name type="scientific">Brachionus plicatilis</name>
    <name type="common">Marine rotifer</name>
    <name type="synonym">Brachionus muelleri</name>
    <dbReference type="NCBI Taxonomy" id="10195"/>
    <lineage>
        <taxon>Eukaryota</taxon>
        <taxon>Metazoa</taxon>
        <taxon>Spiralia</taxon>
        <taxon>Gnathifera</taxon>
        <taxon>Rotifera</taxon>
        <taxon>Eurotatoria</taxon>
        <taxon>Monogononta</taxon>
        <taxon>Pseudotrocha</taxon>
        <taxon>Ploima</taxon>
        <taxon>Brachionidae</taxon>
        <taxon>Brachionus</taxon>
    </lineage>
</organism>
<sequence>MSLIFKNKFYGNFKKFKTKINLIYQCEWETTWLFFPLANALSIWNGISY</sequence>
<name>A0A3M7PUP6_BRAPC</name>
<evidence type="ECO:0000313" key="2">
    <source>
        <dbReference type="Proteomes" id="UP000276133"/>
    </source>
</evidence>
<comment type="caution">
    <text evidence="1">The sequence shown here is derived from an EMBL/GenBank/DDBJ whole genome shotgun (WGS) entry which is preliminary data.</text>
</comment>
<evidence type="ECO:0000313" key="1">
    <source>
        <dbReference type="EMBL" id="RNA02461.1"/>
    </source>
</evidence>
<keyword evidence="2" id="KW-1185">Reference proteome</keyword>
<proteinExistence type="predicted"/>
<dbReference type="Proteomes" id="UP000276133">
    <property type="component" value="Unassembled WGS sequence"/>
</dbReference>
<accession>A0A3M7PUP6</accession>